<dbReference type="InterPro" id="IPR052472">
    <property type="entry name" value="MORN3"/>
</dbReference>
<dbReference type="PANTHER" id="PTHR46511:SF1">
    <property type="entry name" value="MORN REPEAT-CONTAINING PROTEIN 3"/>
    <property type="match status" value="1"/>
</dbReference>
<keyword evidence="7" id="KW-1185">Reference proteome</keyword>
<dbReference type="Gene3D" id="2.20.110.10">
    <property type="entry name" value="Histone H3 K4-specific methyltransferase SET7/9 N-terminal domain"/>
    <property type="match status" value="2"/>
</dbReference>
<evidence type="ECO:0000256" key="1">
    <source>
        <dbReference type="ARBA" id="ARBA00004218"/>
    </source>
</evidence>
<reference evidence="6" key="1">
    <citation type="submission" date="2022-01" db="EMBL/GenBank/DDBJ databases">
        <authorList>
            <person name="King R."/>
        </authorList>
    </citation>
    <scope>NUCLEOTIDE SEQUENCE</scope>
</reference>
<reference evidence="6" key="2">
    <citation type="submission" date="2022-10" db="EMBL/GenBank/DDBJ databases">
        <authorList>
            <consortium name="ENA_rothamsted_submissions"/>
            <consortium name="culmorum"/>
            <person name="King R."/>
        </authorList>
    </citation>
    <scope>NUCLEOTIDE SEQUENCE</scope>
</reference>
<dbReference type="Pfam" id="PF02493">
    <property type="entry name" value="MORN"/>
    <property type="match status" value="6"/>
</dbReference>
<dbReference type="Proteomes" id="UP001153737">
    <property type="component" value="Chromosome 8"/>
</dbReference>
<name>A0A9P0DNR8_PHACE</name>
<dbReference type="OrthoDB" id="270720at2759"/>
<keyword evidence="3" id="KW-0968">Cytoplasmic vesicle</keyword>
<gene>
    <name evidence="6" type="ORF">PHAECO_LOCUS11719</name>
</gene>
<evidence type="ECO:0000256" key="4">
    <source>
        <dbReference type="ARBA" id="ARBA00039854"/>
    </source>
</evidence>
<evidence type="ECO:0000313" key="6">
    <source>
        <dbReference type="EMBL" id="CAH1180418.1"/>
    </source>
</evidence>
<dbReference type="EMBL" id="OU896714">
    <property type="protein sequence ID" value="CAH1180418.1"/>
    <property type="molecule type" value="Genomic_DNA"/>
</dbReference>
<dbReference type="InterPro" id="IPR003409">
    <property type="entry name" value="MORN"/>
</dbReference>
<dbReference type="GO" id="GO:0001669">
    <property type="term" value="C:acrosomal vesicle"/>
    <property type="evidence" value="ECO:0007669"/>
    <property type="project" value="UniProtKB-SubCell"/>
</dbReference>
<dbReference type="AlphaFoldDB" id="A0A9P0DNR8"/>
<accession>A0A9P0DNR8</accession>
<evidence type="ECO:0000313" key="7">
    <source>
        <dbReference type="Proteomes" id="UP001153737"/>
    </source>
</evidence>
<protein>
    <recommendedName>
        <fullName evidence="4">MORN repeat-containing protein 3</fullName>
    </recommendedName>
</protein>
<comment type="function">
    <text evidence="5">Assembles a suppression complex (suppresome) by tethering SIRT1 and MDM2 to regulate composite modifications of p53/TP53. Confers both deacetylation-mediated functional inactivation, by SIRT1, and ubiquitination-dependent degradation, by MDM2, of p53/TP53, promoting a proliferative and cell survival behaviors. May play a role in the regulation of spermatogenesis.</text>
</comment>
<sequence length="263" mass="30400">MPFLKKEYNREPRSRRLEKTNHKNGLRHAIFNTVGDKYIGDWNEDEKSGKGILLTRNDELYEGDFERNYRHGYGKLAHKLPNKNIFNLTYKGDWVNGRMHGNGVRIYKDGSSYRGDFRYGKRHGRGQMWYADESFYDGDWVKDARQGAGLQVFSNGNRYEGDWYDDMKHGKGRLYFLDAGLLQIGVWFQDFCTFSVIRNLPFRQTAVKPTVYPLPVTNLIDEEDILREQEDKALRGIGESCLCLNGGTVTSFGSSAYSKLSVN</sequence>
<dbReference type="PANTHER" id="PTHR46511">
    <property type="entry name" value="MORN REPEAT-CONTAINING PROTEIN 3"/>
    <property type="match status" value="1"/>
</dbReference>
<evidence type="ECO:0000256" key="5">
    <source>
        <dbReference type="ARBA" id="ARBA00045851"/>
    </source>
</evidence>
<keyword evidence="2" id="KW-0677">Repeat</keyword>
<evidence type="ECO:0000256" key="3">
    <source>
        <dbReference type="ARBA" id="ARBA00023329"/>
    </source>
</evidence>
<comment type="subcellular location">
    <subcellularLocation>
        <location evidence="1">Cytoplasmic vesicle</location>
        <location evidence="1">Secretory vesicle</location>
        <location evidence="1">Acrosome</location>
    </subcellularLocation>
</comment>
<organism evidence="6 7">
    <name type="scientific">Phaedon cochleariae</name>
    <name type="common">Mustard beetle</name>
    <dbReference type="NCBI Taxonomy" id="80249"/>
    <lineage>
        <taxon>Eukaryota</taxon>
        <taxon>Metazoa</taxon>
        <taxon>Ecdysozoa</taxon>
        <taxon>Arthropoda</taxon>
        <taxon>Hexapoda</taxon>
        <taxon>Insecta</taxon>
        <taxon>Pterygota</taxon>
        <taxon>Neoptera</taxon>
        <taxon>Endopterygota</taxon>
        <taxon>Coleoptera</taxon>
        <taxon>Polyphaga</taxon>
        <taxon>Cucujiformia</taxon>
        <taxon>Chrysomeloidea</taxon>
        <taxon>Chrysomelidae</taxon>
        <taxon>Chrysomelinae</taxon>
        <taxon>Chrysomelini</taxon>
        <taxon>Phaedon</taxon>
    </lineage>
</organism>
<proteinExistence type="predicted"/>
<dbReference type="SUPFAM" id="SSF82185">
    <property type="entry name" value="Histone H3 K4-specific methyltransferase SET7/9 N-terminal domain"/>
    <property type="match status" value="2"/>
</dbReference>
<dbReference type="SMART" id="SM00698">
    <property type="entry name" value="MORN"/>
    <property type="match status" value="6"/>
</dbReference>
<evidence type="ECO:0000256" key="2">
    <source>
        <dbReference type="ARBA" id="ARBA00022737"/>
    </source>
</evidence>